<dbReference type="PANTHER" id="PTHR10956">
    <property type="entry name" value="60S RIBOSOMAL PROTEIN L31"/>
    <property type="match status" value="1"/>
</dbReference>
<dbReference type="GO" id="GO:0002181">
    <property type="term" value="P:cytoplasmic translation"/>
    <property type="evidence" value="ECO:0007669"/>
    <property type="project" value="TreeGrafter"/>
</dbReference>
<comment type="similarity">
    <text evidence="1">Belongs to the eukaryotic ribosomal protein eL31 family.</text>
</comment>
<evidence type="ECO:0000256" key="2">
    <source>
        <dbReference type="ARBA" id="ARBA00022980"/>
    </source>
</evidence>
<dbReference type="CDD" id="cd00463">
    <property type="entry name" value="Ribosomal_L31e"/>
    <property type="match status" value="1"/>
</dbReference>
<dbReference type="SUPFAM" id="SSF54575">
    <property type="entry name" value="Ribosomal protein L31e"/>
    <property type="match status" value="1"/>
</dbReference>
<keyword evidence="2 6" id="KW-0689">Ribosomal protein</keyword>
<evidence type="ECO:0000313" key="7">
    <source>
        <dbReference type="Proteomes" id="UP000595437"/>
    </source>
</evidence>
<dbReference type="Gene3D" id="3.10.440.10">
    <property type="match status" value="1"/>
</dbReference>
<dbReference type="AlphaFoldDB" id="A0A7T8GLM6"/>
<dbReference type="Proteomes" id="UP000595437">
    <property type="component" value="Chromosome 20"/>
</dbReference>
<dbReference type="PANTHER" id="PTHR10956:SF0">
    <property type="entry name" value="60S RIBOSOMAL PROTEIN L31"/>
    <property type="match status" value="1"/>
</dbReference>
<name>A0A7T8GLM6_CALRO</name>
<accession>A0A7T8GLM6</accession>
<reference evidence="7" key="1">
    <citation type="submission" date="2021-01" db="EMBL/GenBank/DDBJ databases">
        <title>Caligus Genome Assembly.</title>
        <authorList>
            <person name="Gallardo-Escarate C."/>
        </authorList>
    </citation>
    <scope>NUCLEOTIDE SEQUENCE [LARGE SCALE GENOMIC DNA]</scope>
</reference>
<dbReference type="InterPro" id="IPR000054">
    <property type="entry name" value="Ribosomal_eL31"/>
</dbReference>
<dbReference type="PROSITE" id="PS01144">
    <property type="entry name" value="RIBOSOMAL_L31E"/>
    <property type="match status" value="1"/>
</dbReference>
<dbReference type="GO" id="GO:0022625">
    <property type="term" value="C:cytosolic large ribosomal subunit"/>
    <property type="evidence" value="ECO:0007669"/>
    <property type="project" value="TreeGrafter"/>
</dbReference>
<keyword evidence="3" id="KW-0687">Ribonucleoprotein</keyword>
<dbReference type="GO" id="GO:0003735">
    <property type="term" value="F:structural constituent of ribosome"/>
    <property type="evidence" value="ECO:0007669"/>
    <property type="project" value="InterPro"/>
</dbReference>
<proteinExistence type="inferred from homology"/>
<feature type="non-terminal residue" evidence="6">
    <location>
        <position position="1"/>
    </location>
</feature>
<dbReference type="OrthoDB" id="9739313at2759"/>
<evidence type="ECO:0000256" key="3">
    <source>
        <dbReference type="ARBA" id="ARBA00023274"/>
    </source>
</evidence>
<organism evidence="6 7">
    <name type="scientific">Caligus rogercresseyi</name>
    <name type="common">Sea louse</name>
    <dbReference type="NCBI Taxonomy" id="217165"/>
    <lineage>
        <taxon>Eukaryota</taxon>
        <taxon>Metazoa</taxon>
        <taxon>Ecdysozoa</taxon>
        <taxon>Arthropoda</taxon>
        <taxon>Crustacea</taxon>
        <taxon>Multicrustacea</taxon>
        <taxon>Hexanauplia</taxon>
        <taxon>Copepoda</taxon>
        <taxon>Siphonostomatoida</taxon>
        <taxon>Caligidae</taxon>
        <taxon>Caligus</taxon>
    </lineage>
</organism>
<keyword evidence="7" id="KW-1185">Reference proteome</keyword>
<evidence type="ECO:0000256" key="5">
    <source>
        <dbReference type="ARBA" id="ARBA00035337"/>
    </source>
</evidence>
<dbReference type="InterPro" id="IPR023621">
    <property type="entry name" value="Ribosomal_eL31_dom_sf"/>
</dbReference>
<evidence type="ECO:0000256" key="1">
    <source>
        <dbReference type="ARBA" id="ARBA00010808"/>
    </source>
</evidence>
<dbReference type="EMBL" id="CP045909">
    <property type="protein sequence ID" value="QQP32520.1"/>
    <property type="molecule type" value="Genomic_DNA"/>
</dbReference>
<dbReference type="Pfam" id="PF01198">
    <property type="entry name" value="Ribosomal_L31e"/>
    <property type="match status" value="1"/>
</dbReference>
<dbReference type="SMART" id="SM01380">
    <property type="entry name" value="Ribosomal_L31e"/>
    <property type="match status" value="1"/>
</dbReference>
<protein>
    <recommendedName>
        <fullName evidence="4">Large ribosomal subunit protein eL31</fullName>
    </recommendedName>
    <alternativeName>
        <fullName evidence="5">60S ribosomal protein L31</fullName>
    </alternativeName>
</protein>
<dbReference type="InterPro" id="IPR020052">
    <property type="entry name" value="Ribosomal_eL31_CS"/>
</dbReference>
<evidence type="ECO:0000256" key="4">
    <source>
        <dbReference type="ARBA" id="ARBA00035230"/>
    </source>
</evidence>
<gene>
    <name evidence="6" type="ORF">FKW44_024856</name>
</gene>
<evidence type="ECO:0000313" key="6">
    <source>
        <dbReference type="EMBL" id="QQP32520.1"/>
    </source>
</evidence>
<dbReference type="FunFam" id="3.10.440.10:FF:000001">
    <property type="entry name" value="60S ribosomal protein L31"/>
    <property type="match status" value="1"/>
</dbReference>
<sequence>LVVMGPKKEKKGSTMGEVVTREYTINLHKRLHGIGFKYRAPRAIKEVKKFAESQMGTADVRVDTRLNKHIWSQGVRNVPFRVRVRLSRLRNEDEDSVHKLYTLVTHVNVATFKNLQTENVEATSS</sequence>